<dbReference type="RefSeq" id="WP_123712462.1">
    <property type="nucleotide sequence ID" value="NZ_RKHR01000004.1"/>
</dbReference>
<dbReference type="GO" id="GO:0030246">
    <property type="term" value="F:carbohydrate binding"/>
    <property type="evidence" value="ECO:0007669"/>
    <property type="project" value="UniProtKB-KW"/>
</dbReference>
<comment type="caution">
    <text evidence="1">The sequence shown here is derived from an EMBL/GenBank/DDBJ whole genome shotgun (WGS) entry which is preliminary data.</text>
</comment>
<accession>A0A3N2DPZ8</accession>
<keyword evidence="2" id="KW-1185">Reference proteome</keyword>
<dbReference type="InterPro" id="IPR013320">
    <property type="entry name" value="ConA-like_dom_sf"/>
</dbReference>
<organism evidence="1 2">
    <name type="scientific">Sinobacterium caligoides</name>
    <dbReference type="NCBI Taxonomy" id="933926"/>
    <lineage>
        <taxon>Bacteria</taxon>
        <taxon>Pseudomonadati</taxon>
        <taxon>Pseudomonadota</taxon>
        <taxon>Gammaproteobacteria</taxon>
        <taxon>Cellvibrionales</taxon>
        <taxon>Spongiibacteraceae</taxon>
        <taxon>Sinobacterium</taxon>
    </lineage>
</organism>
<evidence type="ECO:0000313" key="1">
    <source>
        <dbReference type="EMBL" id="ROS01699.1"/>
    </source>
</evidence>
<dbReference type="Gene3D" id="2.60.120.200">
    <property type="match status" value="1"/>
</dbReference>
<proteinExistence type="predicted"/>
<reference evidence="1 2" key="1">
    <citation type="submission" date="2018-11" db="EMBL/GenBank/DDBJ databases">
        <title>Genomic Encyclopedia of Type Strains, Phase IV (KMG-IV): sequencing the most valuable type-strain genomes for metagenomic binning, comparative biology and taxonomic classification.</title>
        <authorList>
            <person name="Goeker M."/>
        </authorList>
    </citation>
    <scope>NUCLEOTIDE SEQUENCE [LARGE SCALE GENOMIC DNA]</scope>
    <source>
        <strain evidence="1 2">DSM 100316</strain>
    </source>
</reference>
<protein>
    <submittedName>
        <fullName evidence="1">Concanavalin A-like lectin/glucanase superfamily protein</fullName>
    </submittedName>
</protein>
<sequence>MTLLSPISEHFESQTEAVTTVEMLECERFGWCAKLSANTTSTIGSASAENLDGGYFTSSLWVKLDDISAVLEFLVGNRGWSLKAGGKLQLTDSASPSEVSITVGNWHHICWIKGKNKQSLYLDGQLINTASVGFTAVSSDSVVFKTAALSVQMAHQHNYARALSIPEVLVDQMMYFEPATQSFNDYYPLDVNVQNIEGPCKHYSDNKLFVIDTTADGVTDVKQQLNISNITEKSILLTAKHEATAKNHHFELRIRNAVFAFPSTYPKIASNDNWIINRSSTANSDDGSWSIYMSKTIDTTLKAGESINLDYSYRTADGALGERSTHQLLAYKDLAYEGGGNIAGERNKRLDILNLPSSIVYPLCVSYSSTHGIVFNNTHHDNDITIYVYNRSEQEICFSDQGNIQIKIPFGNTASDFADAHLETGVAIESYIGDTKLGVDEFEKITAQNGALSIFEWTPGQHKKIPSRSFVKFVIKHFVPNSVRGTAFIDVDLNGIDDHGDTTLSLPVTKVDCNLANHVGDQKVGLFTDLTVDGFDFHVARNTYIGANLKAQSLEVVSNLKTPVIQDSNNKKPIIFQKYTLGENSNWLRHYTDSSLTPREYTAAIVGFDSGYGDINEFDSHQMLRVKMVEYEGRWAICASKPTHNDAADWEVNVMFVSRQLSDGY</sequence>
<name>A0A3N2DPZ8_9GAMM</name>
<gene>
    <name evidence="1" type="ORF">EDC56_2144</name>
</gene>
<dbReference type="Pfam" id="PF13385">
    <property type="entry name" value="Laminin_G_3"/>
    <property type="match status" value="1"/>
</dbReference>
<dbReference type="AlphaFoldDB" id="A0A3N2DPZ8"/>
<keyword evidence="1" id="KW-0430">Lectin</keyword>
<evidence type="ECO:0000313" key="2">
    <source>
        <dbReference type="Proteomes" id="UP000275394"/>
    </source>
</evidence>
<dbReference type="SUPFAM" id="SSF49899">
    <property type="entry name" value="Concanavalin A-like lectins/glucanases"/>
    <property type="match status" value="1"/>
</dbReference>
<dbReference type="OrthoDB" id="175881at2"/>
<dbReference type="EMBL" id="RKHR01000004">
    <property type="protein sequence ID" value="ROS01699.1"/>
    <property type="molecule type" value="Genomic_DNA"/>
</dbReference>
<dbReference type="Proteomes" id="UP000275394">
    <property type="component" value="Unassembled WGS sequence"/>
</dbReference>